<dbReference type="GeneID" id="39578667"/>
<feature type="chain" id="PRO_5017945800" evidence="1">
    <location>
        <begin position="25"/>
        <end position="137"/>
    </location>
</feature>
<feature type="non-terminal residue" evidence="2">
    <location>
        <position position="137"/>
    </location>
</feature>
<feature type="signal peptide" evidence="1">
    <location>
        <begin position="1"/>
        <end position="24"/>
    </location>
</feature>
<gene>
    <name evidence="2" type="ORF">SODALDRAFT_326537</name>
</gene>
<dbReference type="RefSeq" id="XP_028470175.1">
    <property type="nucleotide sequence ID" value="XM_028610189.1"/>
</dbReference>
<keyword evidence="3" id="KW-1185">Reference proteome</keyword>
<proteinExistence type="predicted"/>
<sequence length="137" mass="14526">MGNVNTISSSLAVGALLLTSGVRARLYEVHFPHATTTLEFPALEGFIPRPTPKPTPSLDVRRRQADLVETLFLAPDNTCGYVDGSTDLVYTCYTGYNCVIATAMADEPGAIVCCNAAECGGYHPACYDDAEVSSGLC</sequence>
<accession>A0A3N2Q6F6</accession>
<dbReference type="EMBL" id="ML119051">
    <property type="protein sequence ID" value="ROT42369.1"/>
    <property type="molecule type" value="Genomic_DNA"/>
</dbReference>
<evidence type="ECO:0000256" key="1">
    <source>
        <dbReference type="SAM" id="SignalP"/>
    </source>
</evidence>
<dbReference type="OrthoDB" id="5347452at2759"/>
<protein>
    <submittedName>
        <fullName evidence="2">Uncharacterized protein</fullName>
    </submittedName>
</protein>
<dbReference type="Proteomes" id="UP000272025">
    <property type="component" value="Unassembled WGS sequence"/>
</dbReference>
<keyword evidence="1" id="KW-0732">Signal</keyword>
<evidence type="ECO:0000313" key="2">
    <source>
        <dbReference type="EMBL" id="ROT42369.1"/>
    </source>
</evidence>
<dbReference type="AlphaFoldDB" id="A0A3N2Q6F6"/>
<reference evidence="2 3" key="1">
    <citation type="journal article" date="2018" name="Mol. Ecol.">
        <title>The obligate alkalophilic soda-lake fungus Sodiomyces alkalinus has shifted to a protein diet.</title>
        <authorList>
            <person name="Grum-Grzhimaylo A.A."/>
            <person name="Falkoski D.L."/>
            <person name="van den Heuvel J."/>
            <person name="Valero-Jimenez C.A."/>
            <person name="Min B."/>
            <person name="Choi I.G."/>
            <person name="Lipzen A."/>
            <person name="Daum C.G."/>
            <person name="Aanen D.K."/>
            <person name="Tsang A."/>
            <person name="Henrissat B."/>
            <person name="Bilanenko E.N."/>
            <person name="de Vries R.P."/>
            <person name="van Kan J.A.L."/>
            <person name="Grigoriev I.V."/>
            <person name="Debets A.J.M."/>
        </authorList>
    </citation>
    <scope>NUCLEOTIDE SEQUENCE [LARGE SCALE GENOMIC DNA]</scope>
    <source>
        <strain evidence="2 3">F11</strain>
    </source>
</reference>
<name>A0A3N2Q6F6_SODAK</name>
<organism evidence="2 3">
    <name type="scientific">Sodiomyces alkalinus (strain CBS 110278 / VKM F-3762 / F11)</name>
    <name type="common">Alkaliphilic filamentous fungus</name>
    <dbReference type="NCBI Taxonomy" id="1314773"/>
    <lineage>
        <taxon>Eukaryota</taxon>
        <taxon>Fungi</taxon>
        <taxon>Dikarya</taxon>
        <taxon>Ascomycota</taxon>
        <taxon>Pezizomycotina</taxon>
        <taxon>Sordariomycetes</taxon>
        <taxon>Hypocreomycetidae</taxon>
        <taxon>Glomerellales</taxon>
        <taxon>Plectosphaerellaceae</taxon>
        <taxon>Sodiomyces</taxon>
    </lineage>
</organism>
<evidence type="ECO:0000313" key="3">
    <source>
        <dbReference type="Proteomes" id="UP000272025"/>
    </source>
</evidence>
<dbReference type="STRING" id="1314773.A0A3N2Q6F6"/>